<evidence type="ECO:0000256" key="9">
    <source>
        <dbReference type="ARBA" id="ARBA00022989"/>
    </source>
</evidence>
<evidence type="ECO:0000256" key="6">
    <source>
        <dbReference type="ARBA" id="ARBA00022723"/>
    </source>
</evidence>
<feature type="transmembrane region" description="Helical" evidence="12">
    <location>
        <begin position="170"/>
        <end position="198"/>
    </location>
</feature>
<feature type="transmembrane region" description="Helical" evidence="12">
    <location>
        <begin position="218"/>
        <end position="238"/>
    </location>
</feature>
<feature type="transmembrane region" description="Helical" evidence="12">
    <location>
        <begin position="104"/>
        <end position="126"/>
    </location>
</feature>
<name>A0ABW8SMH8_9CLOT</name>
<dbReference type="PANTHER" id="PTHR39188:SF3">
    <property type="entry name" value="STAGE IV SPORULATION PROTEIN FB"/>
    <property type="match status" value="1"/>
</dbReference>
<comment type="cofactor">
    <cofactor evidence="1">
        <name>Zn(2+)</name>
        <dbReference type="ChEBI" id="CHEBI:29105"/>
    </cofactor>
</comment>
<feature type="transmembrane region" description="Helical" evidence="12">
    <location>
        <begin position="6"/>
        <end position="25"/>
    </location>
</feature>
<evidence type="ECO:0000313" key="15">
    <source>
        <dbReference type="Proteomes" id="UP001623660"/>
    </source>
</evidence>
<evidence type="ECO:0000256" key="7">
    <source>
        <dbReference type="ARBA" id="ARBA00022801"/>
    </source>
</evidence>
<reference evidence="14 15" key="1">
    <citation type="submission" date="2024-11" db="EMBL/GenBank/DDBJ databases">
        <authorList>
            <person name="Heng Y.C."/>
            <person name="Lim A.C.H."/>
            <person name="Lee J.K.Y."/>
            <person name="Kittelmann S."/>
        </authorList>
    </citation>
    <scope>NUCLEOTIDE SEQUENCE [LARGE SCALE GENOMIC DNA]</scope>
    <source>
        <strain evidence="14 15">WILCCON 0269</strain>
    </source>
</reference>
<sequence>MAVLIKFKTVLILILTKFKFLLILLKVSKFASTLISMLLMILVYAKIYGWAFGIGFVILLLVHEMGHYLSAKVVKLDVTLSLFIPFVGALINMKEKPKDAVMEAEVAIGGPLIGSLGALICFALYFLLKENFFMALAYTGFILNLFNLIPLHPLDGGRIVSAISPKLWFIGIPITVIALFEFFNPIILLLLILGIFQVVEQHKNPNKAYYEVEPSKRLVFALMYFGLILFLGMGIAYVHGVHQNMIVK</sequence>
<evidence type="ECO:0000256" key="1">
    <source>
        <dbReference type="ARBA" id="ARBA00001947"/>
    </source>
</evidence>
<dbReference type="RefSeq" id="WP_406793335.1">
    <property type="nucleotide sequence ID" value="NZ_JBJHZX010000027.1"/>
</dbReference>
<dbReference type="Proteomes" id="UP001623660">
    <property type="component" value="Unassembled WGS sequence"/>
</dbReference>
<evidence type="ECO:0000313" key="14">
    <source>
        <dbReference type="EMBL" id="MFL0197230.1"/>
    </source>
</evidence>
<evidence type="ECO:0000256" key="4">
    <source>
        <dbReference type="ARBA" id="ARBA00022670"/>
    </source>
</evidence>
<dbReference type="EMBL" id="JBJHZX010000027">
    <property type="protein sequence ID" value="MFL0197230.1"/>
    <property type="molecule type" value="Genomic_DNA"/>
</dbReference>
<evidence type="ECO:0000256" key="10">
    <source>
        <dbReference type="ARBA" id="ARBA00023049"/>
    </source>
</evidence>
<gene>
    <name evidence="14" type="ORF">ACJDU8_16940</name>
</gene>
<keyword evidence="7" id="KW-0378">Hydrolase</keyword>
<dbReference type="InterPro" id="IPR008915">
    <property type="entry name" value="Peptidase_M50"/>
</dbReference>
<keyword evidence="15" id="KW-1185">Reference proteome</keyword>
<evidence type="ECO:0000256" key="5">
    <source>
        <dbReference type="ARBA" id="ARBA00022692"/>
    </source>
</evidence>
<dbReference type="GO" id="GO:0006508">
    <property type="term" value="P:proteolysis"/>
    <property type="evidence" value="ECO:0007669"/>
    <property type="project" value="UniProtKB-KW"/>
</dbReference>
<keyword evidence="11 12" id="KW-0472">Membrane</keyword>
<feature type="transmembrane region" description="Helical" evidence="12">
    <location>
        <begin position="37"/>
        <end position="61"/>
    </location>
</feature>
<organism evidence="14 15">
    <name type="scientific">Candidatus Clostridium eludens</name>
    <dbReference type="NCBI Taxonomy" id="3381663"/>
    <lineage>
        <taxon>Bacteria</taxon>
        <taxon>Bacillati</taxon>
        <taxon>Bacillota</taxon>
        <taxon>Clostridia</taxon>
        <taxon>Eubacteriales</taxon>
        <taxon>Clostridiaceae</taxon>
        <taxon>Clostridium</taxon>
    </lineage>
</organism>
<evidence type="ECO:0000256" key="12">
    <source>
        <dbReference type="SAM" id="Phobius"/>
    </source>
</evidence>
<comment type="similarity">
    <text evidence="3">Belongs to the peptidase M50B family.</text>
</comment>
<accession>A0ABW8SMH8</accession>
<keyword evidence="9 12" id="KW-1133">Transmembrane helix</keyword>
<keyword evidence="5 12" id="KW-0812">Transmembrane</keyword>
<comment type="subcellular location">
    <subcellularLocation>
        <location evidence="2">Membrane</location>
        <topology evidence="2">Multi-pass membrane protein</topology>
    </subcellularLocation>
</comment>
<feature type="domain" description="Peptidase M50" evidence="13">
    <location>
        <begin position="131"/>
        <end position="164"/>
    </location>
</feature>
<evidence type="ECO:0000256" key="11">
    <source>
        <dbReference type="ARBA" id="ARBA00023136"/>
    </source>
</evidence>
<keyword evidence="4 14" id="KW-0645">Protease</keyword>
<feature type="transmembrane region" description="Helical" evidence="12">
    <location>
        <begin position="132"/>
        <end position="149"/>
    </location>
</feature>
<evidence type="ECO:0000256" key="8">
    <source>
        <dbReference type="ARBA" id="ARBA00022833"/>
    </source>
</evidence>
<keyword evidence="8" id="KW-0862">Zinc</keyword>
<proteinExistence type="inferred from homology"/>
<dbReference type="GO" id="GO:0008233">
    <property type="term" value="F:peptidase activity"/>
    <property type="evidence" value="ECO:0007669"/>
    <property type="project" value="UniProtKB-KW"/>
</dbReference>
<evidence type="ECO:0000259" key="13">
    <source>
        <dbReference type="Pfam" id="PF02163"/>
    </source>
</evidence>
<dbReference type="CDD" id="cd06160">
    <property type="entry name" value="S2P-M50_like_2"/>
    <property type="match status" value="1"/>
</dbReference>
<evidence type="ECO:0000256" key="2">
    <source>
        <dbReference type="ARBA" id="ARBA00004141"/>
    </source>
</evidence>
<feature type="domain" description="Peptidase M50" evidence="13">
    <location>
        <begin position="52"/>
        <end position="128"/>
    </location>
</feature>
<dbReference type="Pfam" id="PF02163">
    <property type="entry name" value="Peptidase_M50"/>
    <property type="match status" value="2"/>
</dbReference>
<keyword evidence="6" id="KW-0479">Metal-binding</keyword>
<keyword evidence="10" id="KW-0482">Metalloprotease</keyword>
<feature type="transmembrane region" description="Helical" evidence="12">
    <location>
        <begin position="73"/>
        <end position="92"/>
    </location>
</feature>
<dbReference type="PANTHER" id="PTHR39188">
    <property type="entry name" value="MEMBRANE-ASSOCIATED ZINC METALLOPROTEASE M50B"/>
    <property type="match status" value="1"/>
</dbReference>
<comment type="caution">
    <text evidence="14">The sequence shown here is derived from an EMBL/GenBank/DDBJ whole genome shotgun (WGS) entry which is preliminary data.</text>
</comment>
<protein>
    <submittedName>
        <fullName evidence="14">Site-2 protease family protein</fullName>
    </submittedName>
</protein>
<evidence type="ECO:0000256" key="3">
    <source>
        <dbReference type="ARBA" id="ARBA00007931"/>
    </source>
</evidence>